<dbReference type="EMBL" id="MDYP01000045">
    <property type="protein sequence ID" value="OQE00827.1"/>
    <property type="molecule type" value="Genomic_DNA"/>
</dbReference>
<keyword evidence="2" id="KW-1185">Reference proteome</keyword>
<name>A0A1V6RG87_9EURO</name>
<dbReference type="Proteomes" id="UP000191518">
    <property type="component" value="Unassembled WGS sequence"/>
</dbReference>
<reference evidence="2" key="1">
    <citation type="journal article" date="2017" name="Nat. Microbiol.">
        <title>Global analysis of biosynthetic gene clusters reveals vast potential of secondary metabolite production in Penicillium species.</title>
        <authorList>
            <person name="Nielsen J.C."/>
            <person name="Grijseels S."/>
            <person name="Prigent S."/>
            <person name="Ji B."/>
            <person name="Dainat J."/>
            <person name="Nielsen K.F."/>
            <person name="Frisvad J.C."/>
            <person name="Workman M."/>
            <person name="Nielsen J."/>
        </authorList>
    </citation>
    <scope>NUCLEOTIDE SEQUENCE [LARGE SCALE GENOMIC DNA]</scope>
    <source>
        <strain evidence="2">IBT 29486</strain>
    </source>
</reference>
<sequence length="28" mass="3083">MSGVGRITSIIRNKSLHGDEIAESRELN</sequence>
<gene>
    <name evidence="1" type="ORF">PENVUL_c045G09414</name>
</gene>
<proteinExistence type="predicted"/>
<organism evidence="1 2">
    <name type="scientific">Penicillium vulpinum</name>
    <dbReference type="NCBI Taxonomy" id="29845"/>
    <lineage>
        <taxon>Eukaryota</taxon>
        <taxon>Fungi</taxon>
        <taxon>Dikarya</taxon>
        <taxon>Ascomycota</taxon>
        <taxon>Pezizomycotina</taxon>
        <taxon>Eurotiomycetes</taxon>
        <taxon>Eurotiomycetidae</taxon>
        <taxon>Eurotiales</taxon>
        <taxon>Aspergillaceae</taxon>
        <taxon>Penicillium</taxon>
    </lineage>
</organism>
<dbReference type="AlphaFoldDB" id="A0A1V6RG87"/>
<protein>
    <submittedName>
        <fullName evidence="1">Uncharacterized protein</fullName>
    </submittedName>
</protein>
<evidence type="ECO:0000313" key="1">
    <source>
        <dbReference type="EMBL" id="OQE00827.1"/>
    </source>
</evidence>
<accession>A0A1V6RG87</accession>
<comment type="caution">
    <text evidence="1">The sequence shown here is derived from an EMBL/GenBank/DDBJ whole genome shotgun (WGS) entry which is preliminary data.</text>
</comment>
<evidence type="ECO:0000313" key="2">
    <source>
        <dbReference type="Proteomes" id="UP000191518"/>
    </source>
</evidence>